<evidence type="ECO:0000256" key="1">
    <source>
        <dbReference type="ARBA" id="ARBA00022527"/>
    </source>
</evidence>
<dbReference type="GO" id="GO:0005524">
    <property type="term" value="F:ATP binding"/>
    <property type="evidence" value="ECO:0007669"/>
    <property type="project" value="UniProtKB-UniRule"/>
</dbReference>
<dbReference type="SUPFAM" id="SSF56112">
    <property type="entry name" value="Protein kinase-like (PK-like)"/>
    <property type="match status" value="1"/>
</dbReference>
<dbReference type="GO" id="GO:0004708">
    <property type="term" value="F:MAP kinase kinase activity"/>
    <property type="evidence" value="ECO:0007669"/>
    <property type="project" value="UniProtKB-EC"/>
</dbReference>
<evidence type="ECO:0000256" key="8">
    <source>
        <dbReference type="PROSITE-ProRule" id="PRU10141"/>
    </source>
</evidence>
<keyword evidence="12" id="KW-1185">Reference proteome</keyword>
<accession>A0A0N4UXI7</accession>
<gene>
    <name evidence="11" type="ORF">EVEC_LOCUS1956</name>
</gene>
<dbReference type="OrthoDB" id="10252354at2759"/>
<keyword evidence="5 8" id="KW-0067">ATP-binding</keyword>
<dbReference type="Gene3D" id="1.10.510.10">
    <property type="entry name" value="Transferase(Phosphotransferase) domain 1"/>
    <property type="match status" value="1"/>
</dbReference>
<dbReference type="Pfam" id="PF00069">
    <property type="entry name" value="Pkinase"/>
    <property type="match status" value="1"/>
</dbReference>
<dbReference type="GO" id="GO:0004674">
    <property type="term" value="F:protein serine/threonine kinase activity"/>
    <property type="evidence" value="ECO:0007669"/>
    <property type="project" value="UniProtKB-KW"/>
</dbReference>
<evidence type="ECO:0000256" key="4">
    <source>
        <dbReference type="ARBA" id="ARBA00022777"/>
    </source>
</evidence>
<dbReference type="PANTHER" id="PTHR48013">
    <property type="entry name" value="DUAL SPECIFICITY MITOGEN-ACTIVATED PROTEIN KINASE KINASE 5-RELATED"/>
    <property type="match status" value="1"/>
</dbReference>
<evidence type="ECO:0000313" key="11">
    <source>
        <dbReference type="EMBL" id="VDD86813.1"/>
    </source>
</evidence>
<protein>
    <recommendedName>
        <fullName evidence="7">mitogen-activated protein kinase kinase</fullName>
        <ecNumber evidence="7">2.7.12.2</ecNumber>
    </recommendedName>
</protein>
<evidence type="ECO:0000256" key="5">
    <source>
        <dbReference type="ARBA" id="ARBA00022840"/>
    </source>
</evidence>
<evidence type="ECO:0000313" key="12">
    <source>
        <dbReference type="Proteomes" id="UP000274131"/>
    </source>
</evidence>
<dbReference type="PROSITE" id="PS50011">
    <property type="entry name" value="PROTEIN_KINASE_DOM"/>
    <property type="match status" value="1"/>
</dbReference>
<evidence type="ECO:0000256" key="2">
    <source>
        <dbReference type="ARBA" id="ARBA00022679"/>
    </source>
</evidence>
<evidence type="ECO:0000256" key="7">
    <source>
        <dbReference type="ARBA" id="ARBA00038999"/>
    </source>
</evidence>
<sequence length="270" mass="30672">MYNCATDEVILGDQIGQGNFGLVNVAYLKSAGRKMAVKIRRLTGDEEEDYHTFMDIEVPLRSIHCPYIVNFYGYHIFEAEARLFMELMVTSIDKLLQQDIDFPEAVISTVSKSVLHGLEYLNQLKITYRDVKPSNILVNEVGEVKICDFGIAGTFEDSNCICTFNPKYTFNIFQPERVRGDCSYSTKADVWSLGITLVEIANKCNPYQGNWCTVCYEILYADPPRLDSRIFSSNFCNFVNQCLCKRVEDRPSFAALLVTVYSVNLELASV</sequence>
<evidence type="ECO:0000313" key="13">
    <source>
        <dbReference type="WBParaSite" id="EVEC_0000224801-mRNA-1"/>
    </source>
</evidence>
<dbReference type="STRING" id="51028.A0A0N4UXI7"/>
<comment type="similarity">
    <text evidence="6">Belongs to the protein kinase superfamily. STE Ser/Thr protein kinase family. MAP kinase kinase subfamily.</text>
</comment>
<dbReference type="PANTHER" id="PTHR48013:SF15">
    <property type="entry name" value="DUAL SPECIFICITY MITOGEN-ACTIVATED PROTEIN KINASE KINASE 4"/>
    <property type="match status" value="1"/>
</dbReference>
<dbReference type="PROSITE" id="PS00108">
    <property type="entry name" value="PROTEIN_KINASE_ST"/>
    <property type="match status" value="1"/>
</dbReference>
<name>A0A0N4UXI7_ENTVE</name>
<organism evidence="13">
    <name type="scientific">Enterobius vermicularis</name>
    <name type="common">Human pinworm</name>
    <dbReference type="NCBI Taxonomy" id="51028"/>
    <lineage>
        <taxon>Eukaryota</taxon>
        <taxon>Metazoa</taxon>
        <taxon>Ecdysozoa</taxon>
        <taxon>Nematoda</taxon>
        <taxon>Chromadorea</taxon>
        <taxon>Rhabditida</taxon>
        <taxon>Spirurina</taxon>
        <taxon>Oxyuridomorpha</taxon>
        <taxon>Oxyuroidea</taxon>
        <taxon>Oxyuridae</taxon>
        <taxon>Enterobius</taxon>
    </lineage>
</organism>
<keyword evidence="4" id="KW-0418">Kinase</keyword>
<proteinExistence type="inferred from homology"/>
<dbReference type="InterPro" id="IPR011009">
    <property type="entry name" value="Kinase-like_dom_sf"/>
</dbReference>
<feature type="domain" description="Protein kinase" evidence="10">
    <location>
        <begin position="9"/>
        <end position="262"/>
    </location>
</feature>
<dbReference type="Gene3D" id="3.30.200.20">
    <property type="entry name" value="Phosphorylase Kinase, domain 1"/>
    <property type="match status" value="1"/>
</dbReference>
<evidence type="ECO:0000256" key="3">
    <source>
        <dbReference type="ARBA" id="ARBA00022741"/>
    </source>
</evidence>
<dbReference type="AlphaFoldDB" id="A0A0N4UXI7"/>
<dbReference type="EC" id="2.7.12.2" evidence="7"/>
<evidence type="ECO:0000256" key="9">
    <source>
        <dbReference type="RuleBase" id="RU000304"/>
    </source>
</evidence>
<dbReference type="InterPro" id="IPR008271">
    <property type="entry name" value="Ser/Thr_kinase_AS"/>
</dbReference>
<dbReference type="FunFam" id="3.30.200.20:FF:000040">
    <property type="entry name" value="Dual specificity mitogen-activated protein kinase kinase"/>
    <property type="match status" value="1"/>
</dbReference>
<keyword evidence="3 8" id="KW-0547">Nucleotide-binding</keyword>
<keyword evidence="1 9" id="KW-0723">Serine/threonine-protein kinase</keyword>
<dbReference type="PROSITE" id="PS00107">
    <property type="entry name" value="PROTEIN_KINASE_ATP"/>
    <property type="match status" value="1"/>
</dbReference>
<dbReference type="EMBL" id="UXUI01007293">
    <property type="protein sequence ID" value="VDD86813.1"/>
    <property type="molecule type" value="Genomic_DNA"/>
</dbReference>
<evidence type="ECO:0000259" key="10">
    <source>
        <dbReference type="PROSITE" id="PS50011"/>
    </source>
</evidence>
<dbReference type="SMART" id="SM00220">
    <property type="entry name" value="S_TKc"/>
    <property type="match status" value="1"/>
</dbReference>
<feature type="binding site" evidence="8">
    <location>
        <position position="38"/>
    </location>
    <ligand>
        <name>ATP</name>
        <dbReference type="ChEBI" id="CHEBI:30616"/>
    </ligand>
</feature>
<keyword evidence="2" id="KW-0808">Transferase</keyword>
<reference evidence="13" key="1">
    <citation type="submission" date="2017-02" db="UniProtKB">
        <authorList>
            <consortium name="WormBaseParasite"/>
        </authorList>
    </citation>
    <scope>IDENTIFICATION</scope>
</reference>
<dbReference type="InterPro" id="IPR000719">
    <property type="entry name" value="Prot_kinase_dom"/>
</dbReference>
<dbReference type="WBParaSite" id="EVEC_0000224801-mRNA-1">
    <property type="protein sequence ID" value="EVEC_0000224801-mRNA-1"/>
    <property type="gene ID" value="EVEC_0000224801"/>
</dbReference>
<reference evidence="11 12" key="2">
    <citation type="submission" date="2018-10" db="EMBL/GenBank/DDBJ databases">
        <authorList>
            <consortium name="Pathogen Informatics"/>
        </authorList>
    </citation>
    <scope>NUCLEOTIDE SEQUENCE [LARGE SCALE GENOMIC DNA]</scope>
</reference>
<dbReference type="InterPro" id="IPR017441">
    <property type="entry name" value="Protein_kinase_ATP_BS"/>
</dbReference>
<dbReference type="Proteomes" id="UP000274131">
    <property type="component" value="Unassembled WGS sequence"/>
</dbReference>
<evidence type="ECO:0000256" key="6">
    <source>
        <dbReference type="ARBA" id="ARBA00038035"/>
    </source>
</evidence>